<feature type="region of interest" description="Disordered" evidence="1">
    <location>
        <begin position="1"/>
        <end position="33"/>
    </location>
</feature>
<feature type="compositionally biased region" description="Low complexity" evidence="1">
    <location>
        <begin position="23"/>
        <end position="33"/>
    </location>
</feature>
<dbReference type="EMBL" id="LXQA010301132">
    <property type="protein sequence ID" value="MCI42160.1"/>
    <property type="molecule type" value="Genomic_DNA"/>
</dbReference>
<feature type="compositionally biased region" description="Low complexity" evidence="1">
    <location>
        <begin position="64"/>
        <end position="81"/>
    </location>
</feature>
<keyword evidence="3" id="KW-1185">Reference proteome</keyword>
<evidence type="ECO:0000313" key="2">
    <source>
        <dbReference type="EMBL" id="MCI42160.1"/>
    </source>
</evidence>
<dbReference type="SUPFAM" id="SSF57756">
    <property type="entry name" value="Retrovirus zinc finger-like domains"/>
    <property type="match status" value="1"/>
</dbReference>
<dbReference type="Proteomes" id="UP000265520">
    <property type="component" value="Unassembled WGS sequence"/>
</dbReference>
<reference evidence="2 3" key="1">
    <citation type="journal article" date="2018" name="Front. Plant Sci.">
        <title>Red Clover (Trifolium pratense) and Zigzag Clover (T. medium) - A Picture of Genomic Similarities and Differences.</title>
        <authorList>
            <person name="Dluhosova J."/>
            <person name="Istvanek J."/>
            <person name="Nedelnik J."/>
            <person name="Repkova J."/>
        </authorList>
    </citation>
    <scope>NUCLEOTIDE SEQUENCE [LARGE SCALE GENOMIC DNA]</scope>
    <source>
        <strain evidence="3">cv. 10/8</strain>
        <tissue evidence="2">Leaf</tissue>
    </source>
</reference>
<protein>
    <submittedName>
        <fullName evidence="2">Flavonol sulfotransferase-like protein</fullName>
    </submittedName>
</protein>
<feature type="region of interest" description="Disordered" evidence="1">
    <location>
        <begin position="53"/>
        <end position="90"/>
    </location>
</feature>
<evidence type="ECO:0000256" key="1">
    <source>
        <dbReference type="SAM" id="MobiDB-lite"/>
    </source>
</evidence>
<dbReference type="GO" id="GO:0016740">
    <property type="term" value="F:transferase activity"/>
    <property type="evidence" value="ECO:0007669"/>
    <property type="project" value="UniProtKB-KW"/>
</dbReference>
<proteinExistence type="predicted"/>
<organism evidence="2 3">
    <name type="scientific">Trifolium medium</name>
    <dbReference type="NCBI Taxonomy" id="97028"/>
    <lineage>
        <taxon>Eukaryota</taxon>
        <taxon>Viridiplantae</taxon>
        <taxon>Streptophyta</taxon>
        <taxon>Embryophyta</taxon>
        <taxon>Tracheophyta</taxon>
        <taxon>Spermatophyta</taxon>
        <taxon>Magnoliopsida</taxon>
        <taxon>eudicotyledons</taxon>
        <taxon>Gunneridae</taxon>
        <taxon>Pentapetalae</taxon>
        <taxon>rosids</taxon>
        <taxon>fabids</taxon>
        <taxon>Fabales</taxon>
        <taxon>Fabaceae</taxon>
        <taxon>Papilionoideae</taxon>
        <taxon>50 kb inversion clade</taxon>
        <taxon>NPAAA clade</taxon>
        <taxon>Hologalegina</taxon>
        <taxon>IRL clade</taxon>
        <taxon>Trifolieae</taxon>
        <taxon>Trifolium</taxon>
    </lineage>
</organism>
<evidence type="ECO:0000313" key="3">
    <source>
        <dbReference type="Proteomes" id="UP000265520"/>
    </source>
</evidence>
<comment type="caution">
    <text evidence="2">The sequence shown here is derived from an EMBL/GenBank/DDBJ whole genome shotgun (WGS) entry which is preliminary data.</text>
</comment>
<dbReference type="GO" id="GO:0003676">
    <property type="term" value="F:nucleic acid binding"/>
    <property type="evidence" value="ECO:0007669"/>
    <property type="project" value="InterPro"/>
</dbReference>
<accession>A0A392S2B5</accession>
<keyword evidence="2" id="KW-0808">Transferase</keyword>
<dbReference type="AlphaFoldDB" id="A0A392S2B5"/>
<dbReference type="PANTHER" id="PTHR34222:SF99">
    <property type="entry name" value="PROTEIN, PUTATIVE-RELATED"/>
    <property type="match status" value="1"/>
</dbReference>
<dbReference type="InterPro" id="IPR036875">
    <property type="entry name" value="Znf_CCHC_sf"/>
</dbReference>
<sequence length="114" mass="12428">MAMAMQVNSNQSNSNGRGGNYRGKGSSSSKGGNRVCTYCGKTNHQIENCFERIGYPPGYKTNKSKNSSSSSQINNISNASSLESTQQGSSTQYTFQFTQEMYQGILEALQQSKL</sequence>
<feature type="non-terminal residue" evidence="2">
    <location>
        <position position="114"/>
    </location>
</feature>
<dbReference type="PANTHER" id="PTHR34222">
    <property type="entry name" value="GAG_PRE-INTEGRS DOMAIN-CONTAINING PROTEIN"/>
    <property type="match status" value="1"/>
</dbReference>
<name>A0A392S2B5_9FABA</name>
<dbReference type="GO" id="GO:0008270">
    <property type="term" value="F:zinc ion binding"/>
    <property type="evidence" value="ECO:0007669"/>
    <property type="project" value="InterPro"/>
</dbReference>